<dbReference type="CDD" id="cd00180">
    <property type="entry name" value="PKc"/>
    <property type="match status" value="1"/>
</dbReference>
<dbReference type="InterPro" id="IPR000719">
    <property type="entry name" value="Prot_kinase_dom"/>
</dbReference>
<keyword evidence="4" id="KW-1185">Reference proteome</keyword>
<dbReference type="PANTHER" id="PTHR24359:SF1">
    <property type="entry name" value="INHIBITOR OF NUCLEAR FACTOR KAPPA-B KINASE EPSILON SUBUNIT HOMOLOG 1-RELATED"/>
    <property type="match status" value="1"/>
</dbReference>
<dbReference type="GO" id="GO:0005524">
    <property type="term" value="F:ATP binding"/>
    <property type="evidence" value="ECO:0007669"/>
    <property type="project" value="InterPro"/>
</dbReference>
<dbReference type="PROSITE" id="PS50011">
    <property type="entry name" value="PROTEIN_KINASE_DOM"/>
    <property type="match status" value="1"/>
</dbReference>
<comment type="caution">
    <text evidence="3">The sequence shown here is derived from an EMBL/GenBank/DDBJ whole genome shotgun (WGS) entry which is preliminary data.</text>
</comment>
<reference evidence="3" key="2">
    <citation type="submission" date="2023-06" db="EMBL/GenBank/DDBJ databases">
        <authorList>
            <consortium name="Lawrence Berkeley National Laboratory"/>
            <person name="Mondo S.J."/>
            <person name="Hensen N."/>
            <person name="Bonometti L."/>
            <person name="Westerberg I."/>
            <person name="Brannstrom I.O."/>
            <person name="Guillou S."/>
            <person name="Cros-Aarteil S."/>
            <person name="Calhoun S."/>
            <person name="Haridas S."/>
            <person name="Kuo A."/>
            <person name="Pangilinan J."/>
            <person name="Riley R."/>
            <person name="Labutti K."/>
            <person name="Andreopoulos B."/>
            <person name="Lipzen A."/>
            <person name="Chen C."/>
            <person name="Yanf M."/>
            <person name="Daum C."/>
            <person name="Ng V."/>
            <person name="Clum A."/>
            <person name="Steindorff A."/>
            <person name="Ohm R."/>
            <person name="Martin F."/>
            <person name="Silar P."/>
            <person name="Natvig D."/>
            <person name="Lalanne C."/>
            <person name="Gautier V."/>
            <person name="Ament-Velasquez S.L."/>
            <person name="Kruys A."/>
            <person name="Hutchinson M.I."/>
            <person name="Powell A.J."/>
            <person name="Barry K."/>
            <person name="Miller A.N."/>
            <person name="Grigoriev I.V."/>
            <person name="Debuchy R."/>
            <person name="Gladieux P."/>
            <person name="Thoren M.H."/>
            <person name="Johannesson H."/>
        </authorList>
    </citation>
    <scope>NUCLEOTIDE SEQUENCE</scope>
    <source>
        <strain evidence="3">PSN324</strain>
    </source>
</reference>
<dbReference type="InterPro" id="IPR011009">
    <property type="entry name" value="Kinase-like_dom_sf"/>
</dbReference>
<feature type="region of interest" description="Disordered" evidence="1">
    <location>
        <begin position="591"/>
        <end position="617"/>
    </location>
</feature>
<dbReference type="Gene3D" id="1.10.510.10">
    <property type="entry name" value="Transferase(Phosphotransferase) domain 1"/>
    <property type="match status" value="1"/>
</dbReference>
<evidence type="ECO:0000313" key="4">
    <source>
        <dbReference type="Proteomes" id="UP001321749"/>
    </source>
</evidence>
<feature type="region of interest" description="Disordered" evidence="1">
    <location>
        <begin position="540"/>
        <end position="562"/>
    </location>
</feature>
<proteinExistence type="predicted"/>
<dbReference type="PANTHER" id="PTHR24359">
    <property type="entry name" value="SERINE/THREONINE-PROTEIN KINASE SBK1"/>
    <property type="match status" value="1"/>
</dbReference>
<dbReference type="SUPFAM" id="SSF56112">
    <property type="entry name" value="Protein kinase-like (PK-like)"/>
    <property type="match status" value="1"/>
</dbReference>
<evidence type="ECO:0000256" key="1">
    <source>
        <dbReference type="SAM" id="MobiDB-lite"/>
    </source>
</evidence>
<keyword evidence="3" id="KW-0808">Transferase</keyword>
<organism evidence="3 4">
    <name type="scientific">Cladorrhinum samala</name>
    <dbReference type="NCBI Taxonomy" id="585594"/>
    <lineage>
        <taxon>Eukaryota</taxon>
        <taxon>Fungi</taxon>
        <taxon>Dikarya</taxon>
        <taxon>Ascomycota</taxon>
        <taxon>Pezizomycotina</taxon>
        <taxon>Sordariomycetes</taxon>
        <taxon>Sordariomycetidae</taxon>
        <taxon>Sordariales</taxon>
        <taxon>Podosporaceae</taxon>
        <taxon>Cladorrhinum</taxon>
    </lineage>
</organism>
<dbReference type="GO" id="GO:0004674">
    <property type="term" value="F:protein serine/threonine kinase activity"/>
    <property type="evidence" value="ECO:0007669"/>
    <property type="project" value="TreeGrafter"/>
</dbReference>
<protein>
    <submittedName>
        <fullName evidence="3">Kinase-like domain-containing protein</fullName>
    </submittedName>
</protein>
<feature type="domain" description="Protein kinase" evidence="2">
    <location>
        <begin position="186"/>
        <end position="494"/>
    </location>
</feature>
<accession>A0AAV9HEV7</accession>
<gene>
    <name evidence="3" type="ORF">QBC42DRAFT_255083</name>
</gene>
<dbReference type="EMBL" id="MU865059">
    <property type="protein sequence ID" value="KAK4458714.1"/>
    <property type="molecule type" value="Genomic_DNA"/>
</dbReference>
<sequence length="617" mass="70180">MPWPSFSWPFRRRHQKRDGPAEEVLADFLYVSLRTGLTDFRQEGEYWTKPFIDKNIQDDVVRQELDKAREEYDDALVKYIVEDAKKLFLVSVVSFREPTKVLRAMKLFQAYGYRDGKEPTQFTIQKESKHFSGLERDSFRGMDQKLWSPANTGSFCENQWKALVPVLSTETQQYEFGGRTILPFTRIHHDGMAGGTFAKVYRIKIEQGHFVDPGRKESEWPQSFAVKEIVPPTAEERDGLQSRFKNEVETLSRMSNNEHIVRFITSFTKGDTSSKSYNLIFEWADGGSLEDLFAQRPEPKLTADLVRQALNQLKGLADALRATHGENIRHGDLKPANILRFEPTEHNIFGKLKLGDWGLAKTHGQSTAMRGRKGLATTTKYGTPLYEPPEVEGGDVTLLSRQYDVWSMGVIILELMNWLLYGKDGVKQFRRDVQDHSKIRPACYETAEHTQMPRTAYKVHETVDFWISHIVHLAVCEKGTALGSLIDLVRNRLLVVNIPTGMRQTGTTTDLPASCLNGQGVNQSSTPASSPAPKIIVTAPIGHHNDEPSTGSKQQDERATSEELFEKLTKDVLGDPNRPTTYWLRNEDIPRRIPNFNSSSRETRHVATGTEEAHVRE</sequence>
<evidence type="ECO:0000313" key="3">
    <source>
        <dbReference type="EMBL" id="KAK4458714.1"/>
    </source>
</evidence>
<name>A0AAV9HEV7_9PEZI</name>
<dbReference type="Proteomes" id="UP001321749">
    <property type="component" value="Unassembled WGS sequence"/>
</dbReference>
<dbReference type="SMART" id="SM00220">
    <property type="entry name" value="S_TKc"/>
    <property type="match status" value="1"/>
</dbReference>
<reference evidence="3" key="1">
    <citation type="journal article" date="2023" name="Mol. Phylogenet. Evol.">
        <title>Genome-scale phylogeny and comparative genomics of the fungal order Sordariales.</title>
        <authorList>
            <person name="Hensen N."/>
            <person name="Bonometti L."/>
            <person name="Westerberg I."/>
            <person name="Brannstrom I.O."/>
            <person name="Guillou S."/>
            <person name="Cros-Aarteil S."/>
            <person name="Calhoun S."/>
            <person name="Haridas S."/>
            <person name="Kuo A."/>
            <person name="Mondo S."/>
            <person name="Pangilinan J."/>
            <person name="Riley R."/>
            <person name="LaButti K."/>
            <person name="Andreopoulos B."/>
            <person name="Lipzen A."/>
            <person name="Chen C."/>
            <person name="Yan M."/>
            <person name="Daum C."/>
            <person name="Ng V."/>
            <person name="Clum A."/>
            <person name="Steindorff A."/>
            <person name="Ohm R.A."/>
            <person name="Martin F."/>
            <person name="Silar P."/>
            <person name="Natvig D.O."/>
            <person name="Lalanne C."/>
            <person name="Gautier V."/>
            <person name="Ament-Velasquez S.L."/>
            <person name="Kruys A."/>
            <person name="Hutchinson M.I."/>
            <person name="Powell A.J."/>
            <person name="Barry K."/>
            <person name="Miller A.N."/>
            <person name="Grigoriev I.V."/>
            <person name="Debuchy R."/>
            <person name="Gladieux P."/>
            <person name="Hiltunen Thoren M."/>
            <person name="Johannesson H."/>
        </authorList>
    </citation>
    <scope>NUCLEOTIDE SEQUENCE</scope>
    <source>
        <strain evidence="3">PSN324</strain>
    </source>
</reference>
<evidence type="ECO:0000259" key="2">
    <source>
        <dbReference type="PROSITE" id="PS50011"/>
    </source>
</evidence>
<dbReference type="Pfam" id="PF00069">
    <property type="entry name" value="Pkinase"/>
    <property type="match status" value="1"/>
</dbReference>
<feature type="compositionally biased region" description="Basic and acidic residues" evidence="1">
    <location>
        <begin position="601"/>
        <end position="617"/>
    </location>
</feature>
<keyword evidence="3" id="KW-0418">Kinase</keyword>
<dbReference type="AlphaFoldDB" id="A0AAV9HEV7"/>